<evidence type="ECO:0000259" key="1">
    <source>
        <dbReference type="PROSITE" id="PS50011"/>
    </source>
</evidence>
<proteinExistence type="predicted"/>
<dbReference type="GO" id="GO:0004672">
    <property type="term" value="F:protein kinase activity"/>
    <property type="evidence" value="ECO:0007669"/>
    <property type="project" value="InterPro"/>
</dbReference>
<gene>
    <name evidence="2" type="ORF">LEMA_P078690.1</name>
</gene>
<dbReference type="GO" id="GO:0005524">
    <property type="term" value="F:ATP binding"/>
    <property type="evidence" value="ECO:0007669"/>
    <property type="project" value="InterPro"/>
</dbReference>
<dbReference type="AlphaFoldDB" id="E5A4T2"/>
<dbReference type="InterPro" id="IPR000719">
    <property type="entry name" value="Prot_kinase_dom"/>
</dbReference>
<dbReference type="SUPFAM" id="SSF56112">
    <property type="entry name" value="Protein kinase-like (PK-like)"/>
    <property type="match status" value="1"/>
</dbReference>
<sequence length="304" mass="34350">MDRLILLRDTPLCLTRWNDTKKQSLFSELPSPENISLKNEITILRAIRAHAATHHAQDRFFHLLDWDESRTIPQWFTTTTFALGFGCPLEALQCVYPRLPEEFAWLVFVQLLEALEFLHRVCQPAVVHGDLVAGNIMIGYEGEFDDYGGLHSLPKIKLIDFEGAAYCSRREGEAAERYDASLAHTASQPFTADVLGCIDILYGILARHPSIADPVAPKLQDARAFPDVQADDAKLHLLFQTLEASWTRGCGNKPWVLQSLYGYFAPYAYTKLAEIEEAAERAMWDGICDGAGEKFREVKRWFAA</sequence>
<dbReference type="InterPro" id="IPR011009">
    <property type="entry name" value="Kinase-like_dom_sf"/>
</dbReference>
<dbReference type="InParanoid" id="E5A4T2"/>
<feature type="domain" description="Protein kinase" evidence="1">
    <location>
        <begin position="1"/>
        <end position="304"/>
    </location>
</feature>
<name>E5A4T2_LEPMJ</name>
<organism evidence="3">
    <name type="scientific">Leptosphaeria maculans (strain JN3 / isolate v23.1.3 / race Av1-4-5-6-7-8)</name>
    <name type="common">Blackleg fungus</name>
    <name type="synonym">Phoma lingam</name>
    <dbReference type="NCBI Taxonomy" id="985895"/>
    <lineage>
        <taxon>Eukaryota</taxon>
        <taxon>Fungi</taxon>
        <taxon>Dikarya</taxon>
        <taxon>Ascomycota</taxon>
        <taxon>Pezizomycotina</taxon>
        <taxon>Dothideomycetes</taxon>
        <taxon>Pleosporomycetidae</taxon>
        <taxon>Pleosporales</taxon>
        <taxon>Pleosporineae</taxon>
        <taxon>Leptosphaeriaceae</taxon>
        <taxon>Plenodomus</taxon>
        <taxon>Plenodomus lingam/Leptosphaeria maculans species complex</taxon>
    </lineage>
</organism>
<dbReference type="HOGENOM" id="CLU_915485_0_0_1"/>
<dbReference type="EMBL" id="FP929134">
    <property type="protein sequence ID" value="CBX98630.1"/>
    <property type="molecule type" value="Genomic_DNA"/>
</dbReference>
<evidence type="ECO:0000313" key="3">
    <source>
        <dbReference type="Proteomes" id="UP000002668"/>
    </source>
</evidence>
<dbReference type="PROSITE" id="PS50011">
    <property type="entry name" value="PROTEIN_KINASE_DOM"/>
    <property type="match status" value="1"/>
</dbReference>
<reference evidence="3" key="1">
    <citation type="journal article" date="2011" name="Nat. Commun.">
        <title>Effector diversification within compartments of the Leptosphaeria maculans genome affected by Repeat-Induced Point mutations.</title>
        <authorList>
            <person name="Rouxel T."/>
            <person name="Grandaubert J."/>
            <person name="Hane J.K."/>
            <person name="Hoede C."/>
            <person name="van de Wouw A.P."/>
            <person name="Couloux A."/>
            <person name="Dominguez V."/>
            <person name="Anthouard V."/>
            <person name="Bally P."/>
            <person name="Bourras S."/>
            <person name="Cozijnsen A.J."/>
            <person name="Ciuffetti L.M."/>
            <person name="Degrave A."/>
            <person name="Dilmaghani A."/>
            <person name="Duret L."/>
            <person name="Fudal I."/>
            <person name="Goodwin S.B."/>
            <person name="Gout L."/>
            <person name="Glaser N."/>
            <person name="Linglin J."/>
            <person name="Kema G.H.J."/>
            <person name="Lapalu N."/>
            <person name="Lawrence C.B."/>
            <person name="May K."/>
            <person name="Meyer M."/>
            <person name="Ollivier B."/>
            <person name="Poulain J."/>
            <person name="Schoch C.L."/>
            <person name="Simon A."/>
            <person name="Spatafora J.W."/>
            <person name="Stachowiak A."/>
            <person name="Turgeon B.G."/>
            <person name="Tyler B.M."/>
            <person name="Vincent D."/>
            <person name="Weissenbach J."/>
            <person name="Amselem J."/>
            <person name="Quesneville H."/>
            <person name="Oliver R.P."/>
            <person name="Wincker P."/>
            <person name="Balesdent M.-H."/>
            <person name="Howlett B.J."/>
        </authorList>
    </citation>
    <scope>NUCLEOTIDE SEQUENCE [LARGE SCALE GENOMIC DNA]</scope>
    <source>
        <strain evidence="3">JN3 / isolate v23.1.3 / race Av1-4-5-6-7-8</strain>
    </source>
</reference>
<protein>
    <recommendedName>
        <fullName evidence="1">Protein kinase domain-containing protein</fullName>
    </recommendedName>
</protein>
<dbReference type="STRING" id="985895.E5A4T2"/>
<keyword evidence="3" id="KW-1185">Reference proteome</keyword>
<dbReference type="Proteomes" id="UP000002668">
    <property type="component" value="Genome"/>
</dbReference>
<dbReference type="VEuPathDB" id="FungiDB:LEMA_P078690.1"/>
<evidence type="ECO:0000313" key="2">
    <source>
        <dbReference type="EMBL" id="CBX98630.1"/>
    </source>
</evidence>
<dbReference type="eggNOG" id="ENOG502R8PI">
    <property type="taxonomic scope" value="Eukaryota"/>
</dbReference>
<dbReference type="Gene3D" id="1.10.510.10">
    <property type="entry name" value="Transferase(Phosphotransferase) domain 1"/>
    <property type="match status" value="1"/>
</dbReference>
<dbReference type="OrthoDB" id="3795368at2759"/>
<accession>E5A4T2</accession>